<dbReference type="GO" id="GO:0050660">
    <property type="term" value="F:flavin adenine dinucleotide binding"/>
    <property type="evidence" value="ECO:0007669"/>
    <property type="project" value="InterPro"/>
</dbReference>
<evidence type="ECO:0000256" key="3">
    <source>
        <dbReference type="ARBA" id="ARBA00025649"/>
    </source>
</evidence>
<dbReference type="SMART" id="SM00893">
    <property type="entry name" value="ETF"/>
    <property type="match status" value="1"/>
</dbReference>
<name>A0A1I0YKM6_9CELL</name>
<comment type="cofactor">
    <cofactor evidence="4">
        <name>FAD</name>
        <dbReference type="ChEBI" id="CHEBI:57692"/>
    </cofactor>
    <text evidence="4">Binds 1 FAD per dimer.</text>
</comment>
<feature type="binding site" evidence="4">
    <location>
        <begin position="250"/>
        <end position="251"/>
    </location>
    <ligand>
        <name>FAD</name>
        <dbReference type="ChEBI" id="CHEBI:57692"/>
    </ligand>
</feature>
<dbReference type="InterPro" id="IPR014730">
    <property type="entry name" value="ETF_a/b_N"/>
</dbReference>
<dbReference type="PIRSF" id="PIRSF000089">
    <property type="entry name" value="Electra_flavoP_a"/>
    <property type="match status" value="1"/>
</dbReference>
<keyword evidence="4" id="KW-0274">FAD</keyword>
<dbReference type="OrthoDB" id="9770286at2"/>
<dbReference type="Gene3D" id="3.40.50.1220">
    <property type="entry name" value="TPP-binding domain"/>
    <property type="match status" value="1"/>
</dbReference>
<dbReference type="InterPro" id="IPR001308">
    <property type="entry name" value="ETF_a/FixB"/>
</dbReference>
<dbReference type="Gene3D" id="3.40.50.620">
    <property type="entry name" value="HUPs"/>
    <property type="match status" value="1"/>
</dbReference>
<evidence type="ECO:0000256" key="1">
    <source>
        <dbReference type="ARBA" id="ARBA00005817"/>
    </source>
</evidence>
<evidence type="ECO:0000313" key="6">
    <source>
        <dbReference type="EMBL" id="SFB13955.1"/>
    </source>
</evidence>
<comment type="function">
    <text evidence="3">The electron transfer flavoprotein serves as a specific electron acceptor for other dehydrogenases. It transfers the electrons to the main respiratory chain via ETF-ubiquinone oxidoreductase (ETF dehydrogenase).</text>
</comment>
<accession>A0A1I0YKM6</accession>
<dbReference type="InterPro" id="IPR014729">
    <property type="entry name" value="Rossmann-like_a/b/a_fold"/>
</dbReference>
<dbReference type="InterPro" id="IPR029035">
    <property type="entry name" value="DHS-like_NAD/FAD-binding_dom"/>
</dbReference>
<dbReference type="RefSeq" id="WP_090032788.1">
    <property type="nucleotide sequence ID" value="NZ_BONM01000042.1"/>
</dbReference>
<dbReference type="SUPFAM" id="SSF52402">
    <property type="entry name" value="Adenine nucleotide alpha hydrolases-like"/>
    <property type="match status" value="1"/>
</dbReference>
<dbReference type="GO" id="GO:0033539">
    <property type="term" value="P:fatty acid beta-oxidation using acyl-CoA dehydrogenase"/>
    <property type="evidence" value="ECO:0007669"/>
    <property type="project" value="TreeGrafter"/>
</dbReference>
<feature type="binding site" evidence="4">
    <location>
        <position position="302"/>
    </location>
    <ligand>
        <name>FAD</name>
        <dbReference type="ChEBI" id="CHEBI:57692"/>
    </ligand>
</feature>
<dbReference type="Proteomes" id="UP000199012">
    <property type="component" value="Unassembled WGS sequence"/>
</dbReference>
<comment type="subunit">
    <text evidence="2">Heterodimer of an alpha and a beta subunit.</text>
</comment>
<organism evidence="6 7">
    <name type="scientific">Cellulomonas marina</name>
    <dbReference type="NCBI Taxonomy" id="988821"/>
    <lineage>
        <taxon>Bacteria</taxon>
        <taxon>Bacillati</taxon>
        <taxon>Actinomycetota</taxon>
        <taxon>Actinomycetes</taxon>
        <taxon>Micrococcales</taxon>
        <taxon>Cellulomonadaceae</taxon>
        <taxon>Cellulomonas</taxon>
    </lineage>
</organism>
<evidence type="ECO:0000313" key="7">
    <source>
        <dbReference type="Proteomes" id="UP000199012"/>
    </source>
</evidence>
<evidence type="ECO:0000259" key="5">
    <source>
        <dbReference type="SMART" id="SM00893"/>
    </source>
</evidence>
<proteinExistence type="inferred from homology"/>
<dbReference type="EMBL" id="FOKA01000008">
    <property type="protein sequence ID" value="SFB13955.1"/>
    <property type="molecule type" value="Genomic_DNA"/>
</dbReference>
<keyword evidence="4" id="KW-0285">Flavoprotein</keyword>
<evidence type="ECO:0000256" key="2">
    <source>
        <dbReference type="ARBA" id="ARBA00011355"/>
    </source>
</evidence>
<gene>
    <name evidence="6" type="ORF">SAMN05421867_1089</name>
</gene>
<sequence length="337" mass="33852">MTDTTTAAPAPVLVLLEHTADGTLRAPTDELCTAARGLAAGGAVEAVWVAGDEGDTPAPAVLEHLGTLGVARVHRLVAEGGTHGTALVAQGLTTLLDEVAGARAVLLASSFENKEVAARLAVRTGAGVVTDADDVVVEDGRVVTGKTVFAGTWTTRCAVATPLAVVTLKANAVPAAPAEAATAPEVVDVPLVPDAVAAAVTLVERTERDVSGRPDLSSAHVVVVGGRGTEGDFSPVEELADVLGGAVGATRVATDEGWIAHDAQIGQTGVTISPRLYIGAGVSGAVHHRGGMQASGTIVAVNADPDAPIFEIADLGIVGDLFTVLPQAAAELRRLRG</sequence>
<evidence type="ECO:0000256" key="4">
    <source>
        <dbReference type="PIRSR" id="PIRSR000089-1"/>
    </source>
</evidence>
<dbReference type="AlphaFoldDB" id="A0A1I0YKM6"/>
<dbReference type="Pfam" id="PF00766">
    <property type="entry name" value="ETF_alpha"/>
    <property type="match status" value="1"/>
</dbReference>
<feature type="binding site" evidence="4">
    <location>
        <begin position="264"/>
        <end position="268"/>
    </location>
    <ligand>
        <name>FAD</name>
        <dbReference type="ChEBI" id="CHEBI:57692"/>
    </ligand>
</feature>
<feature type="binding site" evidence="4">
    <location>
        <begin position="281"/>
        <end position="288"/>
    </location>
    <ligand>
        <name>FAD</name>
        <dbReference type="ChEBI" id="CHEBI:57692"/>
    </ligand>
</feature>
<comment type="similarity">
    <text evidence="1">Belongs to the ETF alpha-subunit/FixB family.</text>
</comment>
<dbReference type="GO" id="GO:0009055">
    <property type="term" value="F:electron transfer activity"/>
    <property type="evidence" value="ECO:0007669"/>
    <property type="project" value="InterPro"/>
</dbReference>
<reference evidence="6 7" key="1">
    <citation type="submission" date="2016-10" db="EMBL/GenBank/DDBJ databases">
        <authorList>
            <person name="de Groot N.N."/>
        </authorList>
    </citation>
    <scope>NUCLEOTIDE SEQUENCE [LARGE SCALE GENOMIC DNA]</scope>
    <source>
        <strain evidence="6 7">CGMCC 4.6945</strain>
    </source>
</reference>
<dbReference type="InterPro" id="IPR014731">
    <property type="entry name" value="ETF_asu_C"/>
</dbReference>
<feature type="domain" description="Electron transfer flavoprotein alpha/beta-subunit N-terminal" evidence="5">
    <location>
        <begin position="12"/>
        <end position="206"/>
    </location>
</feature>
<dbReference type="PANTHER" id="PTHR43153">
    <property type="entry name" value="ELECTRON TRANSFER FLAVOPROTEIN ALPHA"/>
    <property type="match status" value="1"/>
</dbReference>
<keyword evidence="7" id="KW-1185">Reference proteome</keyword>
<dbReference type="PANTHER" id="PTHR43153:SF1">
    <property type="entry name" value="ELECTRON TRANSFER FLAVOPROTEIN SUBUNIT ALPHA, MITOCHONDRIAL"/>
    <property type="match status" value="1"/>
</dbReference>
<dbReference type="SUPFAM" id="SSF52467">
    <property type="entry name" value="DHS-like NAD/FAD-binding domain"/>
    <property type="match status" value="1"/>
</dbReference>
<dbReference type="Pfam" id="PF01012">
    <property type="entry name" value="ETF"/>
    <property type="match status" value="1"/>
</dbReference>
<protein>
    <submittedName>
        <fullName evidence="6">Electron transfer flavoprotein alpha subunit</fullName>
    </submittedName>
</protein>
<feature type="binding site" evidence="4">
    <location>
        <position position="227"/>
    </location>
    <ligand>
        <name>FAD</name>
        <dbReference type="ChEBI" id="CHEBI:57692"/>
    </ligand>
</feature>
<dbReference type="STRING" id="988821.SAMN05421867_1089"/>